<evidence type="ECO:0000259" key="2">
    <source>
        <dbReference type="PROSITE" id="PS51192"/>
    </source>
</evidence>
<reference evidence="4" key="1">
    <citation type="submission" date="2020-01" db="EMBL/GenBank/DDBJ databases">
        <authorList>
            <consortium name="DOE Joint Genome Institute"/>
            <person name="Haridas S."/>
            <person name="Albert R."/>
            <person name="Binder M."/>
            <person name="Bloem J."/>
            <person name="Labutti K."/>
            <person name="Salamov A."/>
            <person name="Andreopoulos B."/>
            <person name="Baker S.E."/>
            <person name="Barry K."/>
            <person name="Bills G."/>
            <person name="Bluhm B.H."/>
            <person name="Cannon C."/>
            <person name="Castanera R."/>
            <person name="Culley D.E."/>
            <person name="Daum C."/>
            <person name="Ezra D."/>
            <person name="Gonzalez J.B."/>
            <person name="Henrissat B."/>
            <person name="Kuo A."/>
            <person name="Liang C."/>
            <person name="Lipzen A."/>
            <person name="Lutzoni F."/>
            <person name="Magnuson J."/>
            <person name="Mondo S."/>
            <person name="Nolan M."/>
            <person name="Ohm R."/>
            <person name="Pangilinan J."/>
            <person name="Park H.-J."/>
            <person name="Ramirez L."/>
            <person name="Alfaro M."/>
            <person name="Sun H."/>
            <person name="Tritt A."/>
            <person name="Yoshinaga Y."/>
            <person name="Zwiers L.-H."/>
            <person name="Turgeon B.G."/>
            <person name="Goodwin S.B."/>
            <person name="Spatafora J.W."/>
            <person name="Crous P.W."/>
            <person name="Grigoriev I.V."/>
        </authorList>
    </citation>
    <scope>NUCLEOTIDE SEQUENCE</scope>
    <source>
        <strain evidence="4">CBS 342.82</strain>
    </source>
</reference>
<evidence type="ECO:0000256" key="1">
    <source>
        <dbReference type="ARBA" id="ARBA00005446"/>
    </source>
</evidence>
<reference evidence="4" key="2">
    <citation type="submission" date="2020-04" db="EMBL/GenBank/DDBJ databases">
        <authorList>
            <consortium name="NCBI Genome Project"/>
        </authorList>
    </citation>
    <scope>NUCLEOTIDE SEQUENCE</scope>
    <source>
        <strain evidence="4">CBS 342.82</strain>
    </source>
</reference>
<dbReference type="RefSeq" id="XP_033455820.1">
    <property type="nucleotide sequence ID" value="XM_033606646.1"/>
</dbReference>
<dbReference type="GO" id="GO:0043138">
    <property type="term" value="F:3'-5' DNA helicase activity"/>
    <property type="evidence" value="ECO:0007669"/>
    <property type="project" value="TreeGrafter"/>
</dbReference>
<dbReference type="GO" id="GO:0016787">
    <property type="term" value="F:hydrolase activity"/>
    <property type="evidence" value="ECO:0007669"/>
    <property type="project" value="UniProtKB-KW"/>
</dbReference>
<dbReference type="GeneID" id="54364446"/>
<protein>
    <submittedName>
        <fullName evidence="4">P-loop containing nucleoside triphosphate hydrolase protein</fullName>
    </submittedName>
</protein>
<dbReference type="Proteomes" id="UP000504637">
    <property type="component" value="Unplaced"/>
</dbReference>
<dbReference type="GO" id="GO:0003676">
    <property type="term" value="F:nucleic acid binding"/>
    <property type="evidence" value="ECO:0007669"/>
    <property type="project" value="InterPro"/>
</dbReference>
<dbReference type="SUPFAM" id="SSF52540">
    <property type="entry name" value="P-loop containing nucleoside triphosphate hydrolases"/>
    <property type="match status" value="1"/>
</dbReference>
<dbReference type="GO" id="GO:0000724">
    <property type="term" value="P:double-strand break repair via homologous recombination"/>
    <property type="evidence" value="ECO:0007669"/>
    <property type="project" value="TreeGrafter"/>
</dbReference>
<accession>A0A6J3LU33</accession>
<gene>
    <name evidence="4" type="ORF">K489DRAFT_390950</name>
</gene>
<reference evidence="4" key="3">
    <citation type="submission" date="2025-08" db="UniProtKB">
        <authorList>
            <consortium name="RefSeq"/>
        </authorList>
    </citation>
    <scope>IDENTIFICATION</scope>
    <source>
        <strain evidence="4">CBS 342.82</strain>
    </source>
</reference>
<organism evidence="4">
    <name type="scientific">Dissoconium aciculare CBS 342.82</name>
    <dbReference type="NCBI Taxonomy" id="1314786"/>
    <lineage>
        <taxon>Eukaryota</taxon>
        <taxon>Fungi</taxon>
        <taxon>Dikarya</taxon>
        <taxon>Ascomycota</taxon>
        <taxon>Pezizomycotina</taxon>
        <taxon>Dothideomycetes</taxon>
        <taxon>Dothideomycetidae</taxon>
        <taxon>Mycosphaerellales</taxon>
        <taxon>Dissoconiaceae</taxon>
        <taxon>Dissoconium</taxon>
    </lineage>
</organism>
<keyword evidence="3" id="KW-1185">Reference proteome</keyword>
<dbReference type="Gene3D" id="3.40.50.300">
    <property type="entry name" value="P-loop containing nucleotide triphosphate hydrolases"/>
    <property type="match status" value="1"/>
</dbReference>
<dbReference type="Pfam" id="PF00270">
    <property type="entry name" value="DEAD"/>
    <property type="match status" value="1"/>
</dbReference>
<dbReference type="GO" id="GO:0005524">
    <property type="term" value="F:ATP binding"/>
    <property type="evidence" value="ECO:0007669"/>
    <property type="project" value="InterPro"/>
</dbReference>
<dbReference type="PANTHER" id="PTHR13710:SF154">
    <property type="entry name" value="RECQ HELICASE, PUTATIVE (AFU_ORTHOLOGUE AFUA_6G14720)-RELATED"/>
    <property type="match status" value="1"/>
</dbReference>
<dbReference type="InterPro" id="IPR027417">
    <property type="entry name" value="P-loop_NTPase"/>
</dbReference>
<dbReference type="OrthoDB" id="2608216at2759"/>
<dbReference type="AlphaFoldDB" id="A0A6J3LU33"/>
<feature type="domain" description="Helicase ATP-binding" evidence="2">
    <location>
        <begin position="1"/>
        <end position="129"/>
    </location>
</feature>
<dbReference type="PANTHER" id="PTHR13710">
    <property type="entry name" value="DNA HELICASE RECQ FAMILY MEMBER"/>
    <property type="match status" value="1"/>
</dbReference>
<sequence length="129" mass="14201">MPTGAGKSVLFMLPAWAEPGGTSVVVVPLKGLREDMLRRCEALGITCAVWNERRQPDAASIVLVTPEAALDSQGSFPTYLQRIQATRQLDRIVIDECHVLLNDQLDFRKRLQQLGKLVATQTQIVAGCE</sequence>
<dbReference type="PROSITE" id="PS51192">
    <property type="entry name" value="HELICASE_ATP_BIND_1"/>
    <property type="match status" value="1"/>
</dbReference>
<dbReference type="GO" id="GO:0009378">
    <property type="term" value="F:four-way junction helicase activity"/>
    <property type="evidence" value="ECO:0007669"/>
    <property type="project" value="TreeGrafter"/>
</dbReference>
<name>A0A6J3LU33_9PEZI</name>
<proteinExistence type="inferred from homology"/>
<dbReference type="GO" id="GO:0005737">
    <property type="term" value="C:cytoplasm"/>
    <property type="evidence" value="ECO:0007669"/>
    <property type="project" value="TreeGrafter"/>
</dbReference>
<evidence type="ECO:0000313" key="4">
    <source>
        <dbReference type="RefSeq" id="XP_033455820.1"/>
    </source>
</evidence>
<dbReference type="InterPro" id="IPR011545">
    <property type="entry name" value="DEAD/DEAH_box_helicase_dom"/>
</dbReference>
<comment type="similarity">
    <text evidence="1">Belongs to the helicase family. RecQ subfamily.</text>
</comment>
<dbReference type="GO" id="GO:0005694">
    <property type="term" value="C:chromosome"/>
    <property type="evidence" value="ECO:0007669"/>
    <property type="project" value="TreeGrafter"/>
</dbReference>
<evidence type="ECO:0000313" key="3">
    <source>
        <dbReference type="Proteomes" id="UP000504637"/>
    </source>
</evidence>
<keyword evidence="4" id="KW-0378">Hydrolase</keyword>
<dbReference type="InterPro" id="IPR014001">
    <property type="entry name" value="Helicase_ATP-bd"/>
</dbReference>